<dbReference type="GeneID" id="20350934"/>
<dbReference type="Proteomes" id="UP000006039">
    <property type="component" value="Unassembled WGS sequence"/>
</dbReference>
<accession>J3PAF0</accession>
<reference evidence="3" key="5">
    <citation type="submission" date="2018-04" db="UniProtKB">
        <authorList>
            <consortium name="EnsemblFungi"/>
        </authorList>
    </citation>
    <scope>IDENTIFICATION</scope>
    <source>
        <strain evidence="3">R3-111a-1</strain>
    </source>
</reference>
<organism evidence="2">
    <name type="scientific">Gaeumannomyces tritici (strain R3-111a-1)</name>
    <name type="common">Wheat and barley take-all root rot fungus</name>
    <name type="synonym">Gaeumannomyces graminis var. tritici</name>
    <dbReference type="NCBI Taxonomy" id="644352"/>
    <lineage>
        <taxon>Eukaryota</taxon>
        <taxon>Fungi</taxon>
        <taxon>Dikarya</taxon>
        <taxon>Ascomycota</taxon>
        <taxon>Pezizomycotina</taxon>
        <taxon>Sordariomycetes</taxon>
        <taxon>Sordariomycetidae</taxon>
        <taxon>Magnaporthales</taxon>
        <taxon>Magnaporthaceae</taxon>
        <taxon>Gaeumannomyces</taxon>
    </lineage>
</organism>
<keyword evidence="4" id="KW-1185">Reference proteome</keyword>
<name>J3PAF0_GAET3</name>
<evidence type="ECO:0000313" key="2">
    <source>
        <dbReference type="EMBL" id="EJT71216.1"/>
    </source>
</evidence>
<evidence type="ECO:0000313" key="4">
    <source>
        <dbReference type="Proteomes" id="UP000006039"/>
    </source>
</evidence>
<dbReference type="EnsemblFungi" id="EJT71216">
    <property type="protein sequence ID" value="EJT71216"/>
    <property type="gene ID" value="GGTG_10476"/>
</dbReference>
<reference evidence="4" key="1">
    <citation type="submission" date="2010-07" db="EMBL/GenBank/DDBJ databases">
        <title>The genome sequence of Gaeumannomyces graminis var. tritici strain R3-111a-1.</title>
        <authorList>
            <consortium name="The Broad Institute Genome Sequencing Platform"/>
            <person name="Ma L.-J."/>
            <person name="Dead R."/>
            <person name="Young S."/>
            <person name="Zeng Q."/>
            <person name="Koehrsen M."/>
            <person name="Alvarado L."/>
            <person name="Berlin A."/>
            <person name="Chapman S.B."/>
            <person name="Chen Z."/>
            <person name="Freedman E."/>
            <person name="Gellesch M."/>
            <person name="Goldberg J."/>
            <person name="Griggs A."/>
            <person name="Gujja S."/>
            <person name="Heilman E.R."/>
            <person name="Heiman D."/>
            <person name="Hepburn T."/>
            <person name="Howarth C."/>
            <person name="Jen D."/>
            <person name="Larson L."/>
            <person name="Mehta T."/>
            <person name="Neiman D."/>
            <person name="Pearson M."/>
            <person name="Roberts A."/>
            <person name="Saif S."/>
            <person name="Shea T."/>
            <person name="Shenoy N."/>
            <person name="Sisk P."/>
            <person name="Stolte C."/>
            <person name="Sykes S."/>
            <person name="Walk T."/>
            <person name="White J."/>
            <person name="Yandava C."/>
            <person name="Haas B."/>
            <person name="Nusbaum C."/>
            <person name="Birren B."/>
        </authorList>
    </citation>
    <scope>NUCLEOTIDE SEQUENCE [LARGE SCALE GENOMIC DNA]</scope>
    <source>
        <strain evidence="4">R3-111a-1</strain>
    </source>
</reference>
<evidence type="ECO:0000313" key="3">
    <source>
        <dbReference type="EnsemblFungi" id="EJT71216"/>
    </source>
</evidence>
<feature type="region of interest" description="Disordered" evidence="1">
    <location>
        <begin position="111"/>
        <end position="155"/>
    </location>
</feature>
<sequence>MVVRLICARSGGEGAGWPLAVRDLPTKTGNSWRPPAALSMSCSFRQADKHDVFAQKRKSKEEASHKHGLFFFPCFLPRTSVATACHVMASVEAALAGTVEAVGGRLWRGAAPKSGGRLATQAKRPRHPGEPAQPGSSILWSRPKNRHTGRRTGNTGLQALTGCMHKAYADIASSGRGAARRRHLQLQGPGPRFAIASR</sequence>
<dbReference type="RefSeq" id="XP_009226613.1">
    <property type="nucleotide sequence ID" value="XM_009228349.1"/>
</dbReference>
<proteinExistence type="predicted"/>
<dbReference type="VEuPathDB" id="FungiDB:GGTG_10476"/>
<protein>
    <submittedName>
        <fullName evidence="2 3">Uncharacterized protein</fullName>
    </submittedName>
</protein>
<gene>
    <name evidence="3" type="primary">20350934</name>
    <name evidence="2" type="ORF">GGTG_10476</name>
</gene>
<reference evidence="2" key="3">
    <citation type="submission" date="2010-09" db="EMBL/GenBank/DDBJ databases">
        <title>Annotation of Gaeumannomyces graminis var. tritici R3-111a-1.</title>
        <authorList>
            <consortium name="The Broad Institute Genome Sequencing Platform"/>
            <person name="Ma L.-J."/>
            <person name="Dead R."/>
            <person name="Young S.K."/>
            <person name="Zeng Q."/>
            <person name="Gargeya S."/>
            <person name="Fitzgerald M."/>
            <person name="Haas B."/>
            <person name="Abouelleil A."/>
            <person name="Alvarado L."/>
            <person name="Arachchi H.M."/>
            <person name="Berlin A."/>
            <person name="Brown A."/>
            <person name="Chapman S.B."/>
            <person name="Chen Z."/>
            <person name="Dunbar C."/>
            <person name="Freedman E."/>
            <person name="Gearin G."/>
            <person name="Gellesch M."/>
            <person name="Goldberg J."/>
            <person name="Griggs A."/>
            <person name="Gujja S."/>
            <person name="Heiman D."/>
            <person name="Howarth C."/>
            <person name="Larson L."/>
            <person name="Lui A."/>
            <person name="MacDonald P.J.P."/>
            <person name="Mehta T."/>
            <person name="Montmayeur A."/>
            <person name="Murphy C."/>
            <person name="Neiman D."/>
            <person name="Pearson M."/>
            <person name="Priest M."/>
            <person name="Roberts A."/>
            <person name="Saif S."/>
            <person name="Shea T."/>
            <person name="Shenoy N."/>
            <person name="Sisk P."/>
            <person name="Stolte C."/>
            <person name="Sykes S."/>
            <person name="Yandava C."/>
            <person name="Wortman J."/>
            <person name="Nusbaum C."/>
            <person name="Birren B."/>
        </authorList>
    </citation>
    <scope>NUCLEOTIDE SEQUENCE</scope>
    <source>
        <strain evidence="2">R3-111a-1</strain>
    </source>
</reference>
<dbReference type="EMBL" id="GL385400">
    <property type="protein sequence ID" value="EJT71216.1"/>
    <property type="molecule type" value="Genomic_DNA"/>
</dbReference>
<reference evidence="2" key="2">
    <citation type="submission" date="2010-07" db="EMBL/GenBank/DDBJ databases">
        <authorList>
            <consortium name="The Broad Institute Genome Sequencing Platform"/>
            <consortium name="Broad Institute Genome Sequencing Center for Infectious Disease"/>
            <person name="Ma L.-J."/>
            <person name="Dead R."/>
            <person name="Young S."/>
            <person name="Zeng Q."/>
            <person name="Koehrsen M."/>
            <person name="Alvarado L."/>
            <person name="Berlin A."/>
            <person name="Chapman S.B."/>
            <person name="Chen Z."/>
            <person name="Freedman E."/>
            <person name="Gellesch M."/>
            <person name="Goldberg J."/>
            <person name="Griggs A."/>
            <person name="Gujja S."/>
            <person name="Heilman E.R."/>
            <person name="Heiman D."/>
            <person name="Hepburn T."/>
            <person name="Howarth C."/>
            <person name="Jen D."/>
            <person name="Larson L."/>
            <person name="Mehta T."/>
            <person name="Neiman D."/>
            <person name="Pearson M."/>
            <person name="Roberts A."/>
            <person name="Saif S."/>
            <person name="Shea T."/>
            <person name="Shenoy N."/>
            <person name="Sisk P."/>
            <person name="Stolte C."/>
            <person name="Sykes S."/>
            <person name="Walk T."/>
            <person name="White J."/>
            <person name="Yandava C."/>
            <person name="Haas B."/>
            <person name="Nusbaum C."/>
            <person name="Birren B."/>
        </authorList>
    </citation>
    <scope>NUCLEOTIDE SEQUENCE</scope>
    <source>
        <strain evidence="2">R3-111a-1</strain>
    </source>
</reference>
<dbReference type="AlphaFoldDB" id="J3PAF0"/>
<dbReference type="HOGENOM" id="CLU_1378206_0_0_1"/>
<reference evidence="3" key="4">
    <citation type="journal article" date="2015" name="G3 (Bethesda)">
        <title>Genome sequences of three phytopathogenic species of the Magnaporthaceae family of fungi.</title>
        <authorList>
            <person name="Okagaki L.H."/>
            <person name="Nunes C.C."/>
            <person name="Sailsbery J."/>
            <person name="Clay B."/>
            <person name="Brown D."/>
            <person name="John T."/>
            <person name="Oh Y."/>
            <person name="Young N."/>
            <person name="Fitzgerald M."/>
            <person name="Haas B.J."/>
            <person name="Zeng Q."/>
            <person name="Young S."/>
            <person name="Adiconis X."/>
            <person name="Fan L."/>
            <person name="Levin J.Z."/>
            <person name="Mitchell T.K."/>
            <person name="Okubara P.A."/>
            <person name="Farman M.L."/>
            <person name="Kohn L.M."/>
            <person name="Birren B."/>
            <person name="Ma L.-J."/>
            <person name="Dean R.A."/>
        </authorList>
    </citation>
    <scope>NUCLEOTIDE SEQUENCE</scope>
    <source>
        <strain evidence="3">R3-111a-1</strain>
    </source>
</reference>
<evidence type="ECO:0000256" key="1">
    <source>
        <dbReference type="SAM" id="MobiDB-lite"/>
    </source>
</evidence>